<dbReference type="EMBL" id="JBAMMX010000020">
    <property type="protein sequence ID" value="KAK6920859.1"/>
    <property type="molecule type" value="Genomic_DNA"/>
</dbReference>
<reference evidence="1 2" key="1">
    <citation type="submission" date="2023-12" db="EMBL/GenBank/DDBJ databases">
        <title>A high-quality genome assembly for Dillenia turbinata (Dilleniales).</title>
        <authorList>
            <person name="Chanderbali A."/>
        </authorList>
    </citation>
    <scope>NUCLEOTIDE SEQUENCE [LARGE SCALE GENOMIC DNA]</scope>
    <source>
        <strain evidence="1">LSX21</strain>
        <tissue evidence="1">Leaf</tissue>
    </source>
</reference>
<accession>A0AAN8UUF2</accession>
<keyword evidence="2" id="KW-1185">Reference proteome</keyword>
<dbReference type="PANTHER" id="PTHR13520">
    <property type="entry name" value="RAD50-INTERACTING PROTEIN 1 RINT-1"/>
    <property type="match status" value="1"/>
</dbReference>
<organism evidence="1 2">
    <name type="scientific">Dillenia turbinata</name>
    <dbReference type="NCBI Taxonomy" id="194707"/>
    <lineage>
        <taxon>Eukaryota</taxon>
        <taxon>Viridiplantae</taxon>
        <taxon>Streptophyta</taxon>
        <taxon>Embryophyta</taxon>
        <taxon>Tracheophyta</taxon>
        <taxon>Spermatophyta</taxon>
        <taxon>Magnoliopsida</taxon>
        <taxon>eudicotyledons</taxon>
        <taxon>Gunneridae</taxon>
        <taxon>Pentapetalae</taxon>
        <taxon>Dilleniales</taxon>
        <taxon>Dilleniaceae</taxon>
        <taxon>Dillenia</taxon>
    </lineage>
</organism>
<comment type="caution">
    <text evidence="1">The sequence shown here is derived from an EMBL/GenBank/DDBJ whole genome shotgun (WGS) entry which is preliminary data.</text>
</comment>
<dbReference type="InterPro" id="IPR007528">
    <property type="entry name" value="RINT1_Tip20"/>
</dbReference>
<dbReference type="GO" id="GO:0060628">
    <property type="term" value="P:regulation of ER to Golgi vesicle-mediated transport"/>
    <property type="evidence" value="ECO:0007669"/>
    <property type="project" value="TreeGrafter"/>
</dbReference>
<gene>
    <name evidence="1" type="ORF">RJ641_014537</name>
</gene>
<dbReference type="Proteomes" id="UP001370490">
    <property type="component" value="Unassembled WGS sequence"/>
</dbReference>
<dbReference type="PANTHER" id="PTHR13520:SF1">
    <property type="entry name" value="RINT1-LIKE PROTEIN MAG2"/>
    <property type="match status" value="1"/>
</dbReference>
<protein>
    <submittedName>
        <fullName evidence="1">Uncharacterized protein</fullName>
    </submittedName>
</protein>
<evidence type="ECO:0000313" key="2">
    <source>
        <dbReference type="Proteomes" id="UP001370490"/>
    </source>
</evidence>
<dbReference type="GO" id="GO:0070939">
    <property type="term" value="C:Dsl1/NZR complex"/>
    <property type="evidence" value="ECO:0007669"/>
    <property type="project" value="InterPro"/>
</dbReference>
<proteinExistence type="predicted"/>
<dbReference type="AlphaFoldDB" id="A0AAN8UUF2"/>
<dbReference type="GO" id="GO:0006890">
    <property type="term" value="P:retrograde vesicle-mediated transport, Golgi to endoplasmic reticulum"/>
    <property type="evidence" value="ECO:0007669"/>
    <property type="project" value="InterPro"/>
</dbReference>
<evidence type="ECO:0000313" key="1">
    <source>
        <dbReference type="EMBL" id="KAK6920859.1"/>
    </source>
</evidence>
<name>A0AAN8UUF2_9MAGN</name>
<sequence length="83" mass="9122">MEISLKFDTLVGDIEDAVSATIKRNLGHPLVKNAEVSTLETIAKQMDLWTCLVSAVDHRVDWALAVLRPQIIADHRALLSSLG</sequence>
<dbReference type="GO" id="GO:0006888">
    <property type="term" value="P:endoplasmic reticulum to Golgi vesicle-mediated transport"/>
    <property type="evidence" value="ECO:0007669"/>
    <property type="project" value="InterPro"/>
</dbReference>